<reference evidence="1 2" key="1">
    <citation type="submission" date="2013-01" db="EMBL/GenBank/DDBJ databases">
        <authorList>
            <person name="Fiebig A."/>
            <person name="Goeker M."/>
            <person name="Klenk H.-P.P."/>
        </authorList>
    </citation>
    <scope>NUCLEOTIDE SEQUENCE [LARGE SCALE GENOMIC DNA]</scope>
    <source>
        <strain evidence="1 2">DSM 24838</strain>
    </source>
</reference>
<evidence type="ECO:0000313" key="2">
    <source>
        <dbReference type="Proteomes" id="UP000035100"/>
    </source>
</evidence>
<dbReference type="RefSeq" id="WP_308419881.1">
    <property type="nucleotide sequence ID" value="NZ_KB902310.1"/>
</dbReference>
<organism evidence="1 2">
    <name type="scientific">Wenxinia marina DSM 24838</name>
    <dbReference type="NCBI Taxonomy" id="1123501"/>
    <lineage>
        <taxon>Bacteria</taxon>
        <taxon>Pseudomonadati</taxon>
        <taxon>Pseudomonadota</taxon>
        <taxon>Alphaproteobacteria</taxon>
        <taxon>Rhodobacterales</taxon>
        <taxon>Roseobacteraceae</taxon>
        <taxon>Wenxinia</taxon>
    </lineage>
</organism>
<dbReference type="STRING" id="1123501.Wenmar_02892"/>
<dbReference type="EMBL" id="AONG01000013">
    <property type="protein sequence ID" value="KIQ68621.1"/>
    <property type="molecule type" value="Genomic_DNA"/>
</dbReference>
<gene>
    <name evidence="1" type="ORF">Wenmar_02892</name>
</gene>
<sequence length="61" mass="6459">MLLNGVLVPLEGQGDLAFAADGVSMTVTPLGADADWRSDAELVFALQDVPTVGYRGFWSCD</sequence>
<keyword evidence="2" id="KW-1185">Reference proteome</keyword>
<comment type="caution">
    <text evidence="1">The sequence shown here is derived from an EMBL/GenBank/DDBJ whole genome shotgun (WGS) entry which is preliminary data.</text>
</comment>
<dbReference type="Proteomes" id="UP000035100">
    <property type="component" value="Unassembled WGS sequence"/>
</dbReference>
<evidence type="ECO:0000313" key="1">
    <source>
        <dbReference type="EMBL" id="KIQ68621.1"/>
    </source>
</evidence>
<protein>
    <submittedName>
        <fullName evidence="1">Wenxma_12, whole genome shotgun sequence</fullName>
    </submittedName>
</protein>
<dbReference type="eggNOG" id="COG3544">
    <property type="taxonomic scope" value="Bacteria"/>
</dbReference>
<proteinExistence type="predicted"/>
<accession>A0A0D0PB06</accession>
<name>A0A0D0PB06_9RHOB</name>
<dbReference type="AlphaFoldDB" id="A0A0D0PB06"/>